<organism evidence="1 2">
    <name type="scientific">Haloarcula tailed virus 2</name>
    <dbReference type="NCBI Taxonomy" id="2877989"/>
    <lineage>
        <taxon>Viruses</taxon>
        <taxon>Duplodnaviria</taxon>
        <taxon>Heunggongvirae</taxon>
        <taxon>Uroviricota</taxon>
        <taxon>Caudoviricetes</taxon>
        <taxon>Thumleimavirales</taxon>
        <taxon>Soleiviridae</taxon>
        <taxon>Eilatmyovirus</taxon>
        <taxon>Eilatmyovirus salis</taxon>
        <taxon>Eilatmyovirus HATV2</taxon>
    </lineage>
</organism>
<sequence length="54" mass="6265">MFDEYDGGSAMLVLNGEKIPIKDFTIEAEVDYTSVLPMKHDKVEYTFTIEFEEQ</sequence>
<proteinExistence type="predicted"/>
<accession>A0AAE8XZW1</accession>
<reference evidence="1" key="1">
    <citation type="submission" date="2021-05" db="EMBL/GenBank/DDBJ databases">
        <title>Diversity, taxonomy and evolution of archaeal viruses of the class Caudoviricetes.</title>
        <authorList>
            <person name="Liu Y."/>
            <person name="Demina T.A."/>
            <person name="Roux S."/>
            <person name="Aiewsakun P."/>
            <person name="Kazlauskas D."/>
            <person name="Simmonds P."/>
            <person name="Prangishvili D."/>
            <person name="Oksanen H.M."/>
            <person name="Krupovic M."/>
        </authorList>
    </citation>
    <scope>NUCLEOTIDE SEQUENCE</scope>
    <source>
        <strain evidence="1">HATV-2/44</strain>
    </source>
</reference>
<gene>
    <name evidence="1" type="ORF">HATV-2_gp38</name>
</gene>
<name>A0AAE8XZW1_9CAUD</name>
<evidence type="ECO:0000313" key="2">
    <source>
        <dbReference type="Proteomes" id="UP000827814"/>
    </source>
</evidence>
<keyword evidence="2" id="KW-1185">Reference proteome</keyword>
<dbReference type="Proteomes" id="UP000827814">
    <property type="component" value="Segment"/>
</dbReference>
<evidence type="ECO:0000313" key="1">
    <source>
        <dbReference type="EMBL" id="UBF23189.1"/>
    </source>
</evidence>
<dbReference type="EMBL" id="MZ334525">
    <property type="protein sequence ID" value="UBF23189.1"/>
    <property type="molecule type" value="Genomic_DNA"/>
</dbReference>
<protein>
    <submittedName>
        <fullName evidence="1">Uncharacterized protein</fullName>
    </submittedName>
</protein>